<evidence type="ECO:0000313" key="3">
    <source>
        <dbReference type="Proteomes" id="UP001254848"/>
    </source>
</evidence>
<dbReference type="Pfam" id="PF02589">
    <property type="entry name" value="LUD_dom"/>
    <property type="match status" value="1"/>
</dbReference>
<dbReference type="PANTHER" id="PTHR36179:SF2">
    <property type="entry name" value="LUD DOMAIN-CONTAINING PROTEIN"/>
    <property type="match status" value="1"/>
</dbReference>
<dbReference type="RefSeq" id="WP_413780874.1">
    <property type="nucleotide sequence ID" value="NZ_JAUOZS010000001.1"/>
</dbReference>
<accession>A0ABU3P029</accession>
<protein>
    <submittedName>
        <fullName evidence="2">Lactate utilization protein</fullName>
    </submittedName>
</protein>
<dbReference type="InterPro" id="IPR003741">
    <property type="entry name" value="LUD_dom"/>
</dbReference>
<proteinExistence type="predicted"/>
<evidence type="ECO:0000259" key="1">
    <source>
        <dbReference type="Pfam" id="PF02589"/>
    </source>
</evidence>
<dbReference type="SUPFAM" id="SSF100950">
    <property type="entry name" value="NagB/RpiA/CoA transferase-like"/>
    <property type="match status" value="1"/>
</dbReference>
<dbReference type="InterPro" id="IPR024185">
    <property type="entry name" value="FTHF_cligase-like_sf"/>
</dbReference>
<dbReference type="EMBL" id="JAUOZS010000001">
    <property type="protein sequence ID" value="MDT8902392.1"/>
    <property type="molecule type" value="Genomic_DNA"/>
</dbReference>
<evidence type="ECO:0000313" key="2">
    <source>
        <dbReference type="EMBL" id="MDT8902392.1"/>
    </source>
</evidence>
<dbReference type="PANTHER" id="PTHR36179">
    <property type="entry name" value="LUD_DOM DOMAIN-CONTAINING PROTEIN"/>
    <property type="match status" value="1"/>
</dbReference>
<sequence length="203" mass="22458">MQQLLERLKSRNMHGYLARDRAEAKELALGLIPSEAVIAMGNSLTLRETGIFDALTDGRYNVINQFEQGISADENLRRRKQGLLADVYFTSANAVSLDGELFNIDGKGNRVAAMLFGPERVIVVVGRNKLVRDQAQAWQRLREATAPALARRLKRSTPCAVTGTCADCNSPERICRCYTVISSQMPAGKDRIHVIIVNEDLGL</sequence>
<keyword evidence="3" id="KW-1185">Reference proteome</keyword>
<feature type="domain" description="LUD" evidence="1">
    <location>
        <begin position="2"/>
        <end position="197"/>
    </location>
</feature>
<reference evidence="2 3" key="1">
    <citation type="submission" date="2023-07" db="EMBL/GenBank/DDBJ databases">
        <title>The novel representative of Negativicutes class, Anaeroselena agilis gen. nov. sp. nov.</title>
        <authorList>
            <person name="Prokofeva M.I."/>
            <person name="Elcheninov A.G."/>
            <person name="Klyukina A."/>
            <person name="Kublanov I.V."/>
            <person name="Frolov E.N."/>
            <person name="Podosokorskaya O.A."/>
        </authorList>
    </citation>
    <scope>NUCLEOTIDE SEQUENCE [LARGE SCALE GENOMIC DNA]</scope>
    <source>
        <strain evidence="2 3">4137-cl</strain>
    </source>
</reference>
<comment type="caution">
    <text evidence="2">The sequence shown here is derived from an EMBL/GenBank/DDBJ whole genome shotgun (WGS) entry which is preliminary data.</text>
</comment>
<gene>
    <name evidence="2" type="ORF">Q4T40_14175</name>
</gene>
<dbReference type="InterPro" id="IPR037171">
    <property type="entry name" value="NagB/RpiA_transferase-like"/>
</dbReference>
<name>A0ABU3P029_9FIRM</name>
<dbReference type="Proteomes" id="UP001254848">
    <property type="component" value="Unassembled WGS sequence"/>
</dbReference>
<dbReference type="PIRSF" id="PIRSF020269">
    <property type="entry name" value="DUF1121"/>
    <property type="match status" value="1"/>
</dbReference>
<organism evidence="2 3">
    <name type="scientific">Anaeroselena agilis</name>
    <dbReference type="NCBI Taxonomy" id="3063788"/>
    <lineage>
        <taxon>Bacteria</taxon>
        <taxon>Bacillati</taxon>
        <taxon>Bacillota</taxon>
        <taxon>Negativicutes</taxon>
        <taxon>Acetonemataceae</taxon>
        <taxon>Anaeroselena</taxon>
    </lineage>
</organism>
<dbReference type="InterPro" id="IPR009501">
    <property type="entry name" value="UCP020269"/>
</dbReference>
<dbReference type="Gene3D" id="3.40.50.10420">
    <property type="entry name" value="NagB/RpiA/CoA transferase-like"/>
    <property type="match status" value="1"/>
</dbReference>